<comment type="caution">
    <text evidence="1">The sequence shown here is derived from an EMBL/GenBank/DDBJ whole genome shotgun (WGS) entry which is preliminary data.</text>
</comment>
<evidence type="ECO:0000313" key="2">
    <source>
        <dbReference type="Proteomes" id="UP000252884"/>
    </source>
</evidence>
<reference evidence="1 2" key="1">
    <citation type="submission" date="2018-07" db="EMBL/GenBank/DDBJ databases">
        <title>Genomic Encyclopedia of Type Strains, Phase IV (KMG-IV): sequencing the most valuable type-strain genomes for metagenomic binning, comparative biology and taxonomic classification.</title>
        <authorList>
            <person name="Goeker M."/>
        </authorList>
    </citation>
    <scope>NUCLEOTIDE SEQUENCE [LARGE SCALE GENOMIC DNA]</scope>
    <source>
        <strain evidence="1 2">DSM 21634</strain>
    </source>
</reference>
<evidence type="ECO:0000313" key="1">
    <source>
        <dbReference type="EMBL" id="RCW63643.1"/>
    </source>
</evidence>
<organism evidence="1 2">
    <name type="scientific">Pseudorhodoferax soli</name>
    <dbReference type="NCBI Taxonomy" id="545864"/>
    <lineage>
        <taxon>Bacteria</taxon>
        <taxon>Pseudomonadati</taxon>
        <taxon>Pseudomonadota</taxon>
        <taxon>Betaproteobacteria</taxon>
        <taxon>Burkholderiales</taxon>
        <taxon>Comamonadaceae</taxon>
    </lineage>
</organism>
<dbReference type="AlphaFoldDB" id="A0A368X6S6"/>
<dbReference type="RefSeq" id="WP_114472629.1">
    <property type="nucleotide sequence ID" value="NZ_QPJK01000018.1"/>
</dbReference>
<accession>A0A368X6S6</accession>
<dbReference type="EMBL" id="QPJK01000018">
    <property type="protein sequence ID" value="RCW63643.1"/>
    <property type="molecule type" value="Genomic_DNA"/>
</dbReference>
<gene>
    <name evidence="1" type="ORF">DES41_11839</name>
</gene>
<proteinExistence type="predicted"/>
<sequence>MQPNIPRDQLEQCLSALAHAEASDEMRSLAQDLLESLLRLQSADRLTKDVFMLALDSLALIPDLEPHIAGLKVHAGTSRPAELE</sequence>
<dbReference type="Proteomes" id="UP000252884">
    <property type="component" value="Unassembled WGS sequence"/>
</dbReference>
<keyword evidence="2" id="KW-1185">Reference proteome</keyword>
<name>A0A368X6S6_9BURK</name>
<protein>
    <submittedName>
        <fullName evidence="1">Uncharacterized protein</fullName>
    </submittedName>
</protein>